<evidence type="ECO:0000313" key="1">
    <source>
        <dbReference type="EMBL" id="WCT72827.1"/>
    </source>
</evidence>
<accession>A0ABY7THY3</accession>
<evidence type="ECO:0000313" key="2">
    <source>
        <dbReference type="Proteomes" id="UP001220395"/>
    </source>
</evidence>
<dbReference type="Proteomes" id="UP001220395">
    <property type="component" value="Chromosome"/>
</dbReference>
<dbReference type="RefSeq" id="WP_273686800.1">
    <property type="nucleotide sequence ID" value="NZ_CP117411.1"/>
</dbReference>
<keyword evidence="2" id="KW-1185">Reference proteome</keyword>
<name>A0ABY7THY3_9SPHN</name>
<organism evidence="1 2">
    <name type="scientific">Sphingomonas naphthae</name>
    <dbReference type="NCBI Taxonomy" id="1813468"/>
    <lineage>
        <taxon>Bacteria</taxon>
        <taxon>Pseudomonadati</taxon>
        <taxon>Pseudomonadota</taxon>
        <taxon>Alphaproteobacteria</taxon>
        <taxon>Sphingomonadales</taxon>
        <taxon>Sphingomonadaceae</taxon>
        <taxon>Sphingomonas</taxon>
    </lineage>
</organism>
<sequence>MGMQHVGGRWSVVAQANRDRLLGTETRPLIATRWLDQVTIGVTRHFGR</sequence>
<protein>
    <submittedName>
        <fullName evidence="1">Uncharacterized protein</fullName>
    </submittedName>
</protein>
<dbReference type="EMBL" id="CP117411">
    <property type="protein sequence ID" value="WCT72827.1"/>
    <property type="molecule type" value="Genomic_DNA"/>
</dbReference>
<reference evidence="1 2" key="1">
    <citation type="submission" date="2023-02" db="EMBL/GenBank/DDBJ databases">
        <title>Genome sequence of Sphingomonas naphthae.</title>
        <authorList>
            <person name="Kim S."/>
            <person name="Heo J."/>
            <person name="Kwon S.-W."/>
        </authorList>
    </citation>
    <scope>NUCLEOTIDE SEQUENCE [LARGE SCALE GENOMIC DNA]</scope>
    <source>
        <strain evidence="1 2">KACC 18716</strain>
    </source>
</reference>
<gene>
    <name evidence="1" type="ORF">PQ455_14450</name>
</gene>
<proteinExistence type="predicted"/>